<dbReference type="EMBL" id="JBHMAU010000073">
    <property type="protein sequence ID" value="MFB9777219.1"/>
    <property type="molecule type" value="Genomic_DNA"/>
</dbReference>
<keyword evidence="9" id="KW-0238">DNA-binding</keyword>
<dbReference type="CDD" id="cd17932">
    <property type="entry name" value="DEXQc_UvrD"/>
    <property type="match status" value="1"/>
</dbReference>
<evidence type="ECO:0000256" key="14">
    <source>
        <dbReference type="ARBA" id="ARBA00048988"/>
    </source>
</evidence>
<keyword evidence="11" id="KW-0413">Isomerase</keyword>
<feature type="domain" description="UvrD-like helicase C-terminal" evidence="18">
    <location>
        <begin position="424"/>
        <end position="784"/>
    </location>
</feature>
<evidence type="ECO:0000256" key="5">
    <source>
        <dbReference type="ARBA" id="ARBA00022801"/>
    </source>
</evidence>
<evidence type="ECO:0000256" key="2">
    <source>
        <dbReference type="ARBA" id="ARBA00022722"/>
    </source>
</evidence>
<evidence type="ECO:0000256" key="1">
    <source>
        <dbReference type="ARBA" id="ARBA00009922"/>
    </source>
</evidence>
<evidence type="ECO:0000256" key="9">
    <source>
        <dbReference type="ARBA" id="ARBA00023125"/>
    </source>
</evidence>
<feature type="binding site" evidence="15">
    <location>
        <begin position="38"/>
        <end position="45"/>
    </location>
    <ligand>
        <name>ATP</name>
        <dbReference type="ChEBI" id="CHEBI:30616"/>
    </ligand>
</feature>
<dbReference type="InterPro" id="IPR014016">
    <property type="entry name" value="UvrD-like_ATP-bd"/>
</dbReference>
<accession>A0ABV5X4D5</accession>
<dbReference type="InterPro" id="IPR011604">
    <property type="entry name" value="PDDEXK-like_dom_sf"/>
</dbReference>
<evidence type="ECO:0000256" key="12">
    <source>
        <dbReference type="ARBA" id="ARBA00034617"/>
    </source>
</evidence>
<keyword evidence="2" id="KW-0540">Nuclease</keyword>
<evidence type="ECO:0000256" key="11">
    <source>
        <dbReference type="ARBA" id="ARBA00023235"/>
    </source>
</evidence>
<dbReference type="RefSeq" id="WP_376841122.1">
    <property type="nucleotide sequence ID" value="NZ_JBHMAU010000073.1"/>
</dbReference>
<dbReference type="Pfam" id="PF00580">
    <property type="entry name" value="UvrD-helicase"/>
    <property type="match status" value="1"/>
</dbReference>
<proteinExistence type="inferred from homology"/>
<comment type="catalytic activity">
    <reaction evidence="12">
        <text>Couples ATP hydrolysis with the unwinding of duplex DNA by translocating in the 3'-5' direction.</text>
        <dbReference type="EC" id="5.6.2.4"/>
    </reaction>
</comment>
<evidence type="ECO:0000313" key="19">
    <source>
        <dbReference type="EMBL" id="MFB9777219.1"/>
    </source>
</evidence>
<evidence type="ECO:0000259" key="17">
    <source>
        <dbReference type="PROSITE" id="PS51198"/>
    </source>
</evidence>
<feature type="compositionally biased region" description="Gly residues" evidence="16">
    <location>
        <begin position="606"/>
        <end position="617"/>
    </location>
</feature>
<reference evidence="19 20" key="1">
    <citation type="submission" date="2024-09" db="EMBL/GenBank/DDBJ databases">
        <authorList>
            <person name="Sun Q."/>
            <person name="Mori K."/>
        </authorList>
    </citation>
    <scope>NUCLEOTIDE SEQUENCE [LARGE SCALE GENOMIC DNA]</scope>
    <source>
        <strain evidence="19 20">JCM 11683</strain>
    </source>
</reference>
<dbReference type="PROSITE" id="PS51198">
    <property type="entry name" value="UVRD_HELICASE_ATP_BIND"/>
    <property type="match status" value="1"/>
</dbReference>
<dbReference type="GO" id="GO:0004386">
    <property type="term" value="F:helicase activity"/>
    <property type="evidence" value="ECO:0007669"/>
    <property type="project" value="UniProtKB-KW"/>
</dbReference>
<dbReference type="EC" id="5.6.2.4" evidence="13"/>
<evidence type="ECO:0000256" key="13">
    <source>
        <dbReference type="ARBA" id="ARBA00034808"/>
    </source>
</evidence>
<evidence type="ECO:0000256" key="4">
    <source>
        <dbReference type="ARBA" id="ARBA00022763"/>
    </source>
</evidence>
<sequence length="1196" mass="129833">MTAQYSAAELAQIVGVHPPTEEQAAIIEAELEPTVIIAGAGSGKTETLALRVLWLIANRYADPQRILGLTFTRKAVGELTERIWAFVRTFRRATRAGEGRTRTAAAGGAGSGHGATLAEFEMPTISTYNSYAASLVSDYGLVIGIESDSSVLDAAGSIRLAEEIVLAAASHEIPAGVSRSSLIGRVREMAGQINEHLRTPQEVIDYLDACIDRLLGEAGISAYCAAIKRGKMLAKEEKEPAIAEIWALAERAGVGLAGLGHGDRELRDQLAERIVSLRSTSVLGELMAKRKVAVLAERFLEAKRRESAMEFSDQVKYAYEIMSRPDSRVLPIERSRWDAIMLDEYQDTSDSQFQLLQLLFNGKNVMAVGDPRQSIYAWRGASARNISEFPRQFQRRLPAASPGAEPESADAHIRTLSIGWRNDKSILAVANKISEALPEYDEKDVLRHRPGAGDGHTHIVSTIGEPDPVFGTDQMAALVEFMHSATAAWHDSGRTEPPQRAVLCRKRSFLSEAARALETAGFEVHIAGADGLLEDTYVADLHAALHAVVDPNAGTEVMRLISGRSCALGAADIAALHRFASARNDRAQQVFKASQQAAAESASAAGAGGGSAAGGTGPDSNDEQAADDHGVPTVGIIEALDDLIAVGPVLREPDRAERQPVVVDWRTSGLSETATRRLIRLAESLRHLRRMAVTVPGLVRAAIVELDIDTEIESLPPAVRANHEKSVDAFISFTADFAAQHPAGTLEEFLTWLTIMDEEKSLGMPEEPAAAGAITIMTVHGSKGLGFDIVAIPHMTEGDMPTTLRSFTAWLSGGALPYALRGDNQHIPRFDLTESRFGTEDEIKAYKDNELRAQLTEHHNTEERRIGYVAVTRAKQHLWLGGSLFTSRTKRNEFSPFLCEAAEVLGLDPDEVLSPGDENTERPEQQGTHALWPPAADEYEAARRAELTAVFASALRAGPKLKQLADGDGAPAEIAALAHMAQQLQAERQQPADEFALPSRLSATGLVQLAEDPEGYRRELRRPMPQGPSHAAGLGTAFHAWVENYFGQAALKDLDDDPHMAALPAYLRATLDELCARFEKSRFATLDPVAVEQSFELTLTGSEGQTVTVPGKIDAIFAIDGGYYVVDWKTGRSPRTETELADRAIQLAIYRLAVQKMPAFAHAEQIECGFYFLGDDREVTVPHVMSEAELVERLEL</sequence>
<dbReference type="Pfam" id="PF13361">
    <property type="entry name" value="UvrD_C"/>
    <property type="match status" value="1"/>
</dbReference>
<dbReference type="Gene3D" id="1.10.10.160">
    <property type="match status" value="1"/>
</dbReference>
<evidence type="ECO:0000256" key="6">
    <source>
        <dbReference type="ARBA" id="ARBA00022806"/>
    </source>
</evidence>
<keyword evidence="8 15" id="KW-0067">ATP-binding</keyword>
<dbReference type="SUPFAM" id="SSF52980">
    <property type="entry name" value="Restriction endonuclease-like"/>
    <property type="match status" value="1"/>
</dbReference>
<dbReference type="InterPro" id="IPR013986">
    <property type="entry name" value="DExx_box_DNA_helicase_dom_sf"/>
</dbReference>
<evidence type="ECO:0000256" key="3">
    <source>
        <dbReference type="ARBA" id="ARBA00022741"/>
    </source>
</evidence>
<dbReference type="PANTHER" id="PTHR11070:SF55">
    <property type="entry name" value="DNA 3'-5' HELICASE"/>
    <property type="match status" value="1"/>
</dbReference>
<dbReference type="Gene3D" id="1.10.486.10">
    <property type="entry name" value="PCRA, domain 4"/>
    <property type="match status" value="2"/>
</dbReference>
<organism evidence="19 20">
    <name type="scientific">Brevibacterium otitidis</name>
    <dbReference type="NCBI Taxonomy" id="53364"/>
    <lineage>
        <taxon>Bacteria</taxon>
        <taxon>Bacillati</taxon>
        <taxon>Actinomycetota</taxon>
        <taxon>Actinomycetes</taxon>
        <taxon>Micrococcales</taxon>
        <taxon>Brevibacteriaceae</taxon>
        <taxon>Brevibacterium</taxon>
    </lineage>
</organism>
<evidence type="ECO:0000256" key="7">
    <source>
        <dbReference type="ARBA" id="ARBA00022839"/>
    </source>
</evidence>
<feature type="region of interest" description="Disordered" evidence="16">
    <location>
        <begin position="602"/>
        <end position="628"/>
    </location>
</feature>
<dbReference type="Pfam" id="PF12705">
    <property type="entry name" value="PDDEXK_1"/>
    <property type="match status" value="1"/>
</dbReference>
<evidence type="ECO:0000256" key="16">
    <source>
        <dbReference type="SAM" id="MobiDB-lite"/>
    </source>
</evidence>
<feature type="domain" description="UvrD-like helicase ATP-binding" evidence="17">
    <location>
        <begin position="17"/>
        <end position="423"/>
    </location>
</feature>
<evidence type="ECO:0000256" key="15">
    <source>
        <dbReference type="PROSITE-ProRule" id="PRU00560"/>
    </source>
</evidence>
<dbReference type="InterPro" id="IPR038726">
    <property type="entry name" value="PDDEXK_AddAB-type"/>
</dbReference>
<dbReference type="PROSITE" id="PS51217">
    <property type="entry name" value="UVRD_HELICASE_CTER"/>
    <property type="match status" value="1"/>
</dbReference>
<evidence type="ECO:0000259" key="18">
    <source>
        <dbReference type="PROSITE" id="PS51217"/>
    </source>
</evidence>
<keyword evidence="3 15" id="KW-0547">Nucleotide-binding</keyword>
<dbReference type="InterPro" id="IPR000212">
    <property type="entry name" value="DNA_helicase_UvrD/REP"/>
</dbReference>
<dbReference type="Gene3D" id="3.90.320.10">
    <property type="match status" value="1"/>
</dbReference>
<comment type="caution">
    <text evidence="19">The sequence shown here is derived from an EMBL/GenBank/DDBJ whole genome shotgun (WGS) entry which is preliminary data.</text>
</comment>
<keyword evidence="4" id="KW-0227">DNA damage</keyword>
<keyword evidence="5 15" id="KW-0378">Hydrolase</keyword>
<dbReference type="InterPro" id="IPR011335">
    <property type="entry name" value="Restrct_endonuc-II-like"/>
</dbReference>
<comment type="catalytic activity">
    <reaction evidence="14">
        <text>ATP + H2O = ADP + phosphate + H(+)</text>
        <dbReference type="Rhea" id="RHEA:13065"/>
        <dbReference type="ChEBI" id="CHEBI:15377"/>
        <dbReference type="ChEBI" id="CHEBI:15378"/>
        <dbReference type="ChEBI" id="CHEBI:30616"/>
        <dbReference type="ChEBI" id="CHEBI:43474"/>
        <dbReference type="ChEBI" id="CHEBI:456216"/>
        <dbReference type="EC" id="5.6.2.4"/>
    </reaction>
</comment>
<dbReference type="InterPro" id="IPR027417">
    <property type="entry name" value="P-loop_NTPase"/>
</dbReference>
<evidence type="ECO:0000256" key="10">
    <source>
        <dbReference type="ARBA" id="ARBA00023204"/>
    </source>
</evidence>
<gene>
    <name evidence="19" type="ORF">ACFFN1_12560</name>
</gene>
<keyword evidence="20" id="KW-1185">Reference proteome</keyword>
<dbReference type="Gene3D" id="3.40.50.300">
    <property type="entry name" value="P-loop containing nucleotide triphosphate hydrolases"/>
    <property type="match status" value="4"/>
</dbReference>
<dbReference type="Proteomes" id="UP001589707">
    <property type="component" value="Unassembled WGS sequence"/>
</dbReference>
<evidence type="ECO:0000256" key="8">
    <source>
        <dbReference type="ARBA" id="ARBA00022840"/>
    </source>
</evidence>
<evidence type="ECO:0000313" key="20">
    <source>
        <dbReference type="Proteomes" id="UP001589707"/>
    </source>
</evidence>
<keyword evidence="7" id="KW-0269">Exonuclease</keyword>
<dbReference type="PANTHER" id="PTHR11070">
    <property type="entry name" value="UVRD / RECB / PCRA DNA HELICASE FAMILY MEMBER"/>
    <property type="match status" value="1"/>
</dbReference>
<comment type="similarity">
    <text evidence="1">Belongs to the helicase family. UvrD subfamily.</text>
</comment>
<dbReference type="SUPFAM" id="SSF52540">
    <property type="entry name" value="P-loop containing nucleoside triphosphate hydrolases"/>
    <property type="match status" value="1"/>
</dbReference>
<keyword evidence="10" id="KW-0234">DNA repair</keyword>
<name>A0ABV5X4D5_9MICO</name>
<protein>
    <recommendedName>
        <fullName evidence="13">DNA 3'-5' helicase</fullName>
        <ecNumber evidence="13">5.6.2.4</ecNumber>
    </recommendedName>
</protein>
<keyword evidence="6 15" id="KW-0347">Helicase</keyword>
<dbReference type="InterPro" id="IPR014017">
    <property type="entry name" value="DNA_helicase_UvrD-like_C"/>
</dbReference>